<reference evidence="2 3" key="1">
    <citation type="submission" date="2019-02" db="EMBL/GenBank/DDBJ databases">
        <title>Genome sequencing of Clostridium botulinum clinical isolates.</title>
        <authorList>
            <person name="Brunt J."/>
            <person name="Van Vliet A.H.M."/>
            <person name="Stringer S.C."/>
            <person name="Grant K.A."/>
            <person name="Carter A.C."/>
            <person name="Peck M.W."/>
        </authorList>
    </citation>
    <scope>NUCLEOTIDE SEQUENCE [LARGE SCALE GENOMIC DNA]</scope>
    <source>
        <strain evidence="2 3">R1125/03</strain>
    </source>
</reference>
<evidence type="ECO:0000313" key="2">
    <source>
        <dbReference type="EMBL" id="NFA62299.1"/>
    </source>
</evidence>
<dbReference type="AlphaFoldDB" id="A0A6M0T3E1"/>
<comment type="caution">
    <text evidence="2">The sequence shown here is derived from an EMBL/GenBank/DDBJ whole genome shotgun (WGS) entry which is preliminary data.</text>
</comment>
<organism evidence="2 3">
    <name type="scientific">Clostridium botulinum</name>
    <dbReference type="NCBI Taxonomy" id="1491"/>
    <lineage>
        <taxon>Bacteria</taxon>
        <taxon>Bacillati</taxon>
        <taxon>Bacillota</taxon>
        <taxon>Clostridia</taxon>
        <taxon>Eubacteriales</taxon>
        <taxon>Clostridiaceae</taxon>
        <taxon>Clostridium</taxon>
    </lineage>
</organism>
<keyword evidence="1" id="KW-0472">Membrane</keyword>
<evidence type="ECO:0000256" key="1">
    <source>
        <dbReference type="SAM" id="Phobius"/>
    </source>
</evidence>
<proteinExistence type="predicted"/>
<name>A0A6M0T3E1_CLOBO</name>
<evidence type="ECO:0000313" key="3">
    <source>
        <dbReference type="Proteomes" id="UP000473089"/>
    </source>
</evidence>
<accession>A0A6M0T3E1</accession>
<keyword evidence="1" id="KW-0812">Transmembrane</keyword>
<keyword evidence="1" id="KW-1133">Transmembrane helix</keyword>
<dbReference type="EMBL" id="SGJP01000078">
    <property type="protein sequence ID" value="NFA62299.1"/>
    <property type="molecule type" value="Genomic_DNA"/>
</dbReference>
<sequence>MYCFNSLNNLKKISLLVLWIYVLYYECNYYNCCYKIVLKREIERRYKEKEGAIFIKADNLNIYLNCN</sequence>
<dbReference type="Proteomes" id="UP000473089">
    <property type="component" value="Unassembled WGS sequence"/>
</dbReference>
<protein>
    <submittedName>
        <fullName evidence="2">Uncharacterized protein</fullName>
    </submittedName>
</protein>
<feature type="transmembrane region" description="Helical" evidence="1">
    <location>
        <begin position="16"/>
        <end position="37"/>
    </location>
</feature>
<gene>
    <name evidence="2" type="ORF">EXM42_18525</name>
</gene>